<dbReference type="OrthoDB" id="9803416at2"/>
<keyword evidence="4 6" id="KW-1133">Transmembrane helix</keyword>
<comment type="subcellular location">
    <subcellularLocation>
        <location evidence="1">Membrane</location>
        <topology evidence="1">Multi-pass membrane protein</topology>
    </subcellularLocation>
</comment>
<feature type="transmembrane region" description="Helical" evidence="6">
    <location>
        <begin position="264"/>
        <end position="284"/>
    </location>
</feature>
<protein>
    <submittedName>
        <fullName evidence="7">Magnesium transporter</fullName>
    </submittedName>
</protein>
<dbReference type="Pfam" id="PF01544">
    <property type="entry name" value="CorA"/>
    <property type="match status" value="1"/>
</dbReference>
<dbReference type="InterPro" id="IPR002523">
    <property type="entry name" value="MgTranspt_CorA/ZnTranspt_ZntB"/>
</dbReference>
<dbReference type="InterPro" id="IPR045863">
    <property type="entry name" value="CorA_TM1_TM2"/>
</dbReference>
<evidence type="ECO:0000256" key="5">
    <source>
        <dbReference type="ARBA" id="ARBA00023136"/>
    </source>
</evidence>
<comment type="caution">
    <text evidence="7">The sequence shown here is derived from an EMBL/GenBank/DDBJ whole genome shotgun (WGS) entry which is preliminary data.</text>
</comment>
<dbReference type="EMBL" id="RKRE01000001">
    <property type="protein sequence ID" value="RPF49427.1"/>
    <property type="molecule type" value="Genomic_DNA"/>
</dbReference>
<dbReference type="InterPro" id="IPR045861">
    <property type="entry name" value="CorA_cytoplasmic_dom"/>
</dbReference>
<organism evidence="7 8">
    <name type="scientific">Thermodesulfitimonas autotrophica</name>
    <dbReference type="NCBI Taxonomy" id="1894989"/>
    <lineage>
        <taxon>Bacteria</taxon>
        <taxon>Bacillati</taxon>
        <taxon>Bacillota</taxon>
        <taxon>Clostridia</taxon>
        <taxon>Thermoanaerobacterales</taxon>
        <taxon>Thermoanaerobacteraceae</taxon>
        <taxon>Thermodesulfitimonas</taxon>
    </lineage>
</organism>
<dbReference type="AlphaFoldDB" id="A0A3N5AWX0"/>
<keyword evidence="5 6" id="KW-0472">Membrane</keyword>
<dbReference type="InterPro" id="IPR047199">
    <property type="entry name" value="CorA-like"/>
</dbReference>
<name>A0A3N5AWX0_9THEO</name>
<dbReference type="CDD" id="cd12827">
    <property type="entry name" value="EcCorA_ZntB-like_u2"/>
    <property type="match status" value="1"/>
</dbReference>
<evidence type="ECO:0000256" key="2">
    <source>
        <dbReference type="ARBA" id="ARBA00009765"/>
    </source>
</evidence>
<gene>
    <name evidence="7" type="ORF">EDD75_0237</name>
</gene>
<evidence type="ECO:0000256" key="1">
    <source>
        <dbReference type="ARBA" id="ARBA00004141"/>
    </source>
</evidence>
<evidence type="ECO:0000256" key="4">
    <source>
        <dbReference type="ARBA" id="ARBA00022989"/>
    </source>
</evidence>
<evidence type="ECO:0000256" key="3">
    <source>
        <dbReference type="ARBA" id="ARBA00022692"/>
    </source>
</evidence>
<dbReference type="SUPFAM" id="SSF143865">
    <property type="entry name" value="CorA soluble domain-like"/>
    <property type="match status" value="1"/>
</dbReference>
<sequence length="321" mass="36703">MIRVYQTVGEELVQLQDLEGKNLWICLIAPTEEEIAEVSRKTGIEGEYLQHPLDDEERPRIEFNADQILFIIKIPVEKKRRNCIFHDTIPLGIIITREHIVTVCLEDTPLFSELINSPDPIYTFKRTRFLLQVLVKTAALYLRYLRQIDKRSSELQQNLSHAMKNEELLHLLEVQKSLVYFTTSLKANGIVMEKLLRTHLAKTTADSADRLIKMRPDDEDLLEDVITENKQAIEMSTTYSVILTETMDAFASLISNNLNMVMKFLTSVTIVLSLPTIITGFFGMNVHLPLQGWPHAYLGILGTTAGLCGLVTYILARKHMF</sequence>
<dbReference type="PANTHER" id="PTHR47891">
    <property type="entry name" value="TRANSPORTER-RELATED"/>
    <property type="match status" value="1"/>
</dbReference>
<dbReference type="GO" id="GO:0046873">
    <property type="term" value="F:metal ion transmembrane transporter activity"/>
    <property type="evidence" value="ECO:0007669"/>
    <property type="project" value="InterPro"/>
</dbReference>
<dbReference type="SUPFAM" id="SSF144083">
    <property type="entry name" value="Magnesium transport protein CorA, transmembrane region"/>
    <property type="match status" value="1"/>
</dbReference>
<dbReference type="GO" id="GO:0016020">
    <property type="term" value="C:membrane"/>
    <property type="evidence" value="ECO:0007669"/>
    <property type="project" value="UniProtKB-SubCell"/>
</dbReference>
<keyword evidence="3 6" id="KW-0812">Transmembrane</keyword>
<evidence type="ECO:0000256" key="6">
    <source>
        <dbReference type="SAM" id="Phobius"/>
    </source>
</evidence>
<keyword evidence="8" id="KW-1185">Reference proteome</keyword>
<feature type="transmembrane region" description="Helical" evidence="6">
    <location>
        <begin position="296"/>
        <end position="316"/>
    </location>
</feature>
<dbReference type="Proteomes" id="UP000282654">
    <property type="component" value="Unassembled WGS sequence"/>
</dbReference>
<evidence type="ECO:0000313" key="7">
    <source>
        <dbReference type="EMBL" id="RPF49427.1"/>
    </source>
</evidence>
<proteinExistence type="inferred from homology"/>
<accession>A0A3N5AWX0</accession>
<reference evidence="7 8" key="1">
    <citation type="submission" date="2018-11" db="EMBL/GenBank/DDBJ databases">
        <title>Genomic Encyclopedia of Type Strains, Phase IV (KMG-IV): sequencing the most valuable type-strain genomes for metagenomic binning, comparative biology and taxonomic classification.</title>
        <authorList>
            <person name="Goeker M."/>
        </authorList>
    </citation>
    <scope>NUCLEOTIDE SEQUENCE [LARGE SCALE GENOMIC DNA]</scope>
    <source>
        <strain evidence="7 8">DSM 102936</strain>
    </source>
</reference>
<comment type="similarity">
    <text evidence="2">Belongs to the CorA metal ion transporter (MIT) (TC 1.A.35) family.</text>
</comment>
<dbReference type="Gene3D" id="3.30.460.20">
    <property type="entry name" value="CorA soluble domain-like"/>
    <property type="match status" value="1"/>
</dbReference>
<dbReference type="RefSeq" id="WP_123926844.1">
    <property type="nucleotide sequence ID" value="NZ_RKRE01000001.1"/>
</dbReference>
<dbReference type="Gene3D" id="1.20.58.340">
    <property type="entry name" value="Magnesium transport protein CorA, transmembrane region"/>
    <property type="match status" value="2"/>
</dbReference>
<evidence type="ECO:0000313" key="8">
    <source>
        <dbReference type="Proteomes" id="UP000282654"/>
    </source>
</evidence>
<dbReference type="PANTHER" id="PTHR47891:SF2">
    <property type="entry name" value="MAGNESIUM AND COBALT TRANSPORTER"/>
    <property type="match status" value="1"/>
</dbReference>